<dbReference type="AlphaFoldDB" id="A0AA49GFL5"/>
<dbReference type="SMART" id="SM00850">
    <property type="entry name" value="LytTR"/>
    <property type="match status" value="1"/>
</dbReference>
<dbReference type="PANTHER" id="PTHR37299">
    <property type="entry name" value="TRANSCRIPTIONAL REGULATOR-RELATED"/>
    <property type="match status" value="1"/>
</dbReference>
<dbReference type="PROSITE" id="PS50110">
    <property type="entry name" value="RESPONSE_REGULATORY"/>
    <property type="match status" value="1"/>
</dbReference>
<dbReference type="Gene3D" id="2.40.50.1020">
    <property type="entry name" value="LytTr DNA-binding domain"/>
    <property type="match status" value="1"/>
</dbReference>
<accession>A0AA49GFL5</accession>
<dbReference type="SMART" id="SM00448">
    <property type="entry name" value="REC"/>
    <property type="match status" value="1"/>
</dbReference>
<feature type="modified residue" description="4-aspartylphosphate" evidence="1">
    <location>
        <position position="55"/>
    </location>
</feature>
<dbReference type="Proteomes" id="UP001244443">
    <property type="component" value="Chromosome"/>
</dbReference>
<evidence type="ECO:0000313" key="4">
    <source>
        <dbReference type="EMBL" id="WKK84922.2"/>
    </source>
</evidence>
<evidence type="ECO:0000259" key="2">
    <source>
        <dbReference type="PROSITE" id="PS50110"/>
    </source>
</evidence>
<sequence length="256" mass="30115">MKILIFEDEPLAQERIKQIIDKFRPNWEIVGTSQSIKDSRLLLQNNQSIDLIISDIHLADGNCFDVFENQNRKIPIIFLTAYDQHALQSFDHYCIDYVLKPLQEKRLIDAFEKFEELCVSQEGKSNENALLNQVIEKLNGKKFKKRFLTKVGNKMLFKEVDEIAYFYAEDKIVYLKEIGSSKKYIVNFSLEELENQLLDPSIFYRINRSVIINLEALIEMKSYHNGRLKLIVQSSDDMDLIVARERVGHFKDWINQ</sequence>
<dbReference type="PROSITE" id="PS50930">
    <property type="entry name" value="HTH_LYTTR"/>
    <property type="match status" value="1"/>
</dbReference>
<dbReference type="SUPFAM" id="SSF52172">
    <property type="entry name" value="CheY-like"/>
    <property type="match status" value="1"/>
</dbReference>
<name>A0AA49GFL5_9BACT</name>
<dbReference type="Pfam" id="PF00072">
    <property type="entry name" value="Response_reg"/>
    <property type="match status" value="1"/>
</dbReference>
<feature type="domain" description="HTH LytTR-type" evidence="3">
    <location>
        <begin position="147"/>
        <end position="256"/>
    </location>
</feature>
<organism evidence="4 5">
    <name type="scientific">Marivirga arenosa</name>
    <dbReference type="NCBI Taxonomy" id="3059076"/>
    <lineage>
        <taxon>Bacteria</taxon>
        <taxon>Pseudomonadati</taxon>
        <taxon>Bacteroidota</taxon>
        <taxon>Cytophagia</taxon>
        <taxon>Cytophagales</taxon>
        <taxon>Marivirgaceae</taxon>
        <taxon>Marivirga</taxon>
    </lineage>
</organism>
<gene>
    <name evidence="4" type="ORF">QYS48_23170</name>
</gene>
<evidence type="ECO:0000313" key="5">
    <source>
        <dbReference type="Proteomes" id="UP001244443"/>
    </source>
</evidence>
<dbReference type="RefSeq" id="WP_308356316.1">
    <property type="nucleotide sequence ID" value="NZ_CP129970.2"/>
</dbReference>
<dbReference type="Pfam" id="PF04397">
    <property type="entry name" value="LytTR"/>
    <property type="match status" value="1"/>
</dbReference>
<feature type="domain" description="Response regulatory" evidence="2">
    <location>
        <begin position="2"/>
        <end position="115"/>
    </location>
</feature>
<evidence type="ECO:0000259" key="3">
    <source>
        <dbReference type="PROSITE" id="PS50930"/>
    </source>
</evidence>
<protein>
    <submittedName>
        <fullName evidence="4">LytTR family DNA-binding domain-containing protein</fullName>
    </submittedName>
</protein>
<dbReference type="GO" id="GO:0003677">
    <property type="term" value="F:DNA binding"/>
    <property type="evidence" value="ECO:0007669"/>
    <property type="project" value="UniProtKB-KW"/>
</dbReference>
<dbReference type="EMBL" id="CP129970">
    <property type="protein sequence ID" value="WKK84922.2"/>
    <property type="molecule type" value="Genomic_DNA"/>
</dbReference>
<evidence type="ECO:0000256" key="1">
    <source>
        <dbReference type="PROSITE-ProRule" id="PRU00169"/>
    </source>
</evidence>
<dbReference type="GO" id="GO:0000156">
    <property type="term" value="F:phosphorelay response regulator activity"/>
    <property type="evidence" value="ECO:0007669"/>
    <property type="project" value="InterPro"/>
</dbReference>
<dbReference type="PANTHER" id="PTHR37299:SF1">
    <property type="entry name" value="STAGE 0 SPORULATION PROTEIN A HOMOLOG"/>
    <property type="match status" value="1"/>
</dbReference>
<reference evidence="4" key="1">
    <citation type="submission" date="2023-08" db="EMBL/GenBank/DDBJ databases">
        <title>Comparative genomics and taxonomic characterization of three novel marine species of genus Marivirga.</title>
        <authorList>
            <person name="Muhammad N."/>
            <person name="Kim S.-G."/>
        </authorList>
    </citation>
    <scope>NUCLEOTIDE SEQUENCE [LARGE SCALE GENOMIC DNA]</scope>
    <source>
        <strain evidence="4">ABR2-2</strain>
    </source>
</reference>
<dbReference type="InterPro" id="IPR007492">
    <property type="entry name" value="LytTR_DNA-bd_dom"/>
</dbReference>
<dbReference type="InterPro" id="IPR046947">
    <property type="entry name" value="LytR-like"/>
</dbReference>
<keyword evidence="4" id="KW-0238">DNA-binding</keyword>
<keyword evidence="1" id="KW-0597">Phosphoprotein</keyword>
<keyword evidence="5" id="KW-1185">Reference proteome</keyword>
<dbReference type="Gene3D" id="3.40.50.2300">
    <property type="match status" value="1"/>
</dbReference>
<proteinExistence type="predicted"/>
<dbReference type="InterPro" id="IPR011006">
    <property type="entry name" value="CheY-like_superfamily"/>
</dbReference>
<dbReference type="InterPro" id="IPR001789">
    <property type="entry name" value="Sig_transdc_resp-reg_receiver"/>
</dbReference>